<protein>
    <submittedName>
        <fullName evidence="14">Fpr1p binding protein</fullName>
    </submittedName>
</protein>
<reference key="2">
    <citation type="submission" date="2011-04" db="EMBL/GenBank/DDBJ databases">
        <title>High-quality genome sequence of Pichia pastoris CBS 7435.</title>
        <authorList>
            <person name="Kueberl A."/>
            <person name="Schneider J."/>
            <person name="Thallinger G.G."/>
            <person name="Anderl I."/>
            <person name="Wibberg D."/>
            <person name="Hajek T."/>
            <person name="Jaenicke S."/>
            <person name="Brinkrolf K."/>
            <person name="Goesmann A."/>
            <person name="Szczepanowski R."/>
            <person name="Puehler A."/>
            <person name="Schwab H."/>
            <person name="Glieder A."/>
            <person name="Pichler H."/>
        </authorList>
    </citation>
    <scope>NUCLEOTIDE SEQUENCE</scope>
    <source>
        <strain>CBS 7435</strain>
    </source>
</reference>
<dbReference type="GO" id="GO:0000977">
    <property type="term" value="F:RNA polymerase II transcription regulatory region sequence-specific DNA binding"/>
    <property type="evidence" value="ECO:0007669"/>
    <property type="project" value="TreeGrafter"/>
</dbReference>
<evidence type="ECO:0000259" key="13">
    <source>
        <dbReference type="PROSITE" id="PS51061"/>
    </source>
</evidence>
<dbReference type="SMART" id="SM00438">
    <property type="entry name" value="ZnF_NFX"/>
    <property type="match status" value="6"/>
</dbReference>
<dbReference type="HOGENOM" id="CLU_005714_2_2_1"/>
<dbReference type="Gene3D" id="3.30.1370.50">
    <property type="entry name" value="R3H-like domain"/>
    <property type="match status" value="1"/>
</dbReference>
<evidence type="ECO:0000256" key="11">
    <source>
        <dbReference type="SAM" id="MobiDB-lite"/>
    </source>
</evidence>
<dbReference type="Pfam" id="PF01424">
    <property type="entry name" value="R3H"/>
    <property type="match status" value="1"/>
</dbReference>
<evidence type="ECO:0000256" key="4">
    <source>
        <dbReference type="ARBA" id="ARBA00022737"/>
    </source>
</evidence>
<sequence>MITADRSLLLASSNTPPDLIENDSSSNYSSGDEASDEQLAETIINEIKDGLYQCLVCTSEIDSSSKIWSCHHCYRVYDQDCIKKWALKGSSTETDRSWRCPWCNGAHYSLKFPYTCWCKKKINPEQNELNPFSCGQTCSHDLKSCVHGCSLTCHPGPHISKCLALGPKLTCHCSKETRQLPCVLTPYQTGFSCGAKCDDLMPCGVHKHQAPCHEGVCGECREMVDAQCYCGKHRKNIKCSDQVPKKSTDWVGMFACDDPCDVLLDCGIHKHEASCHPITPTSHVCPKSPAVVKTCPCGKKQLGESRSTCLDPIPSCDETCDKLLPCGDRCPWKCHDGPCSPCYRVKEASCVCKKQSFSVPCKFLTDGNVPKCKRKCESLMSCRRHICERICCPDYQEAFKRDRERKKAMRKGVLVARNEEMYIEPSHVCIRPCDRLLSCGKHRCPQVDHPGNCPPCLESSSDDLVCECGKTVIPAPVRCGTKVNCTYQCYRPKECGHEPEPHTCHDPEIKCPRCTTLLKKPCRCERKIEVNVLCSQPQVSCGRPCQKLLNCKRHYCDDICPSTKICSGNLSKCKKLVKVSCPCNRIVKHFECCNVAEDQKLECDETCEKILRNKKLFEAFQVSPTVGDLDQVIPYSRYVMNTALKQSNWVNSVVRLFDNLIQSSKKTHHFNPMSTSQRQFIHELAESYNYSSYTLDHEPYRSVVIEIKEGSKLPHLSIAESIKIFKAKKERDSLASRQEQDSPVPETNSSEFFNAIAIQKVFFGATLDEITITVQELYSPVFPEGLVKCINDSTFYFLPSQPINSSQDIELKLIELLDPFTQILSKKSLAFECKLIKVDDNCHLIATAPQEYLSSSTEKESETEPVEREEGKESTEKQPEIGLQDEVENSCLEVKDVSHEIVSPMKTQEEPGQAMEGSTIS</sequence>
<dbReference type="InterPro" id="IPR001374">
    <property type="entry name" value="R3H_dom"/>
</dbReference>
<keyword evidence="3" id="KW-0479">Metal-binding</keyword>
<dbReference type="GO" id="GO:0005634">
    <property type="term" value="C:nucleus"/>
    <property type="evidence" value="ECO:0007669"/>
    <property type="project" value="UniProtKB-SubCell"/>
</dbReference>
<evidence type="ECO:0000256" key="6">
    <source>
        <dbReference type="ARBA" id="ARBA00022833"/>
    </source>
</evidence>
<dbReference type="InterPro" id="IPR001841">
    <property type="entry name" value="Znf_RING"/>
</dbReference>
<keyword evidence="15" id="KW-1185">Reference proteome</keyword>
<evidence type="ECO:0000256" key="7">
    <source>
        <dbReference type="ARBA" id="ARBA00023015"/>
    </source>
</evidence>
<evidence type="ECO:0000259" key="12">
    <source>
        <dbReference type="PROSITE" id="PS50089"/>
    </source>
</evidence>
<feature type="domain" description="R3H" evidence="13">
    <location>
        <begin position="647"/>
        <end position="709"/>
    </location>
</feature>
<proteinExistence type="inferred from homology"/>
<keyword evidence="5 10" id="KW-0863">Zinc-finger</keyword>
<keyword evidence="4" id="KW-0677">Repeat</keyword>
<reference evidence="14 15" key="3">
    <citation type="journal article" date="2016" name="FEMS Yeast Res.">
        <title>Curation of the genome annotation of Pichia pastoris (Komagataella phaffii) CBS7435 from gene level to protein function.</title>
        <authorList>
            <person name="Valli M."/>
            <person name="Tatto N.E."/>
            <person name="Peymann A."/>
            <person name="Gruber C."/>
            <person name="Landes N."/>
            <person name="Ekker H."/>
            <person name="Thallinger G.G."/>
            <person name="Mattanovich D."/>
            <person name="Gasser B."/>
            <person name="Graf A.B."/>
        </authorList>
    </citation>
    <scope>GENOME REANNOTATION</scope>
    <source>
        <strain evidence="14 15">ATCC 76273 / CBS 7435 / CECT 11047 / NRRL Y-11430 / Wegner 21-1</strain>
    </source>
</reference>
<accession>F2QR45</accession>
<dbReference type="PANTHER" id="PTHR12360">
    <property type="entry name" value="NUCLEAR TRANSCRIPTION FACTOR, X-BOX BINDING 1 NFX1"/>
    <property type="match status" value="1"/>
</dbReference>
<organism evidence="14 15">
    <name type="scientific">Komagataella phaffii (strain ATCC 76273 / CBS 7435 / CECT 11047 / NRRL Y-11430 / Wegner 21-1)</name>
    <name type="common">Yeast</name>
    <name type="synonym">Pichia pastoris</name>
    <dbReference type="NCBI Taxonomy" id="981350"/>
    <lineage>
        <taxon>Eukaryota</taxon>
        <taxon>Fungi</taxon>
        <taxon>Dikarya</taxon>
        <taxon>Ascomycota</taxon>
        <taxon>Saccharomycotina</taxon>
        <taxon>Pichiomycetes</taxon>
        <taxon>Pichiales</taxon>
        <taxon>Pichiaceae</taxon>
        <taxon>Komagataella</taxon>
    </lineage>
</organism>
<keyword evidence="9" id="KW-0539">Nucleus</keyword>
<name>F2QR45_KOMPC</name>
<gene>
    <name evidence="14" type="primary">FAP1</name>
    <name evidence="14" type="ordered locus">PP7435_Chr2-0176</name>
</gene>
<evidence type="ECO:0000313" key="14">
    <source>
        <dbReference type="EMBL" id="CCA37873.1"/>
    </source>
</evidence>
<dbReference type="SUPFAM" id="SSF57850">
    <property type="entry name" value="RING/U-box"/>
    <property type="match status" value="1"/>
</dbReference>
<feature type="region of interest" description="Disordered" evidence="11">
    <location>
        <begin position="853"/>
        <end position="889"/>
    </location>
</feature>
<dbReference type="SMART" id="SM00393">
    <property type="entry name" value="R3H"/>
    <property type="match status" value="1"/>
</dbReference>
<evidence type="ECO:0000313" key="15">
    <source>
        <dbReference type="Proteomes" id="UP000006853"/>
    </source>
</evidence>
<dbReference type="CDD" id="cd06008">
    <property type="entry name" value="NF-X1-zinc-finger"/>
    <property type="match status" value="3"/>
</dbReference>
<evidence type="ECO:0000256" key="1">
    <source>
        <dbReference type="ARBA" id="ARBA00004123"/>
    </source>
</evidence>
<dbReference type="EMBL" id="FR839629">
    <property type="protein sequence ID" value="CCA37873.1"/>
    <property type="molecule type" value="Genomic_DNA"/>
</dbReference>
<evidence type="ECO:0000256" key="9">
    <source>
        <dbReference type="ARBA" id="ARBA00023242"/>
    </source>
</evidence>
<dbReference type="PROSITE" id="PS50089">
    <property type="entry name" value="ZF_RING_2"/>
    <property type="match status" value="1"/>
</dbReference>
<feature type="region of interest" description="Disordered" evidence="11">
    <location>
        <begin position="901"/>
        <end position="921"/>
    </location>
</feature>
<dbReference type="AlphaFoldDB" id="F2QR45"/>
<dbReference type="PANTHER" id="PTHR12360:SF12">
    <property type="entry name" value="TRANSCRIPTIONAL REPRESSOR NF-X1"/>
    <property type="match status" value="1"/>
</dbReference>
<feature type="domain" description="RING-type" evidence="12">
    <location>
        <begin position="54"/>
        <end position="104"/>
    </location>
</feature>
<feature type="region of interest" description="Disordered" evidence="11">
    <location>
        <begin position="13"/>
        <end position="32"/>
    </location>
</feature>
<comment type="similarity">
    <text evidence="2">Belongs to the NFX1 family.</text>
</comment>
<evidence type="ECO:0000256" key="8">
    <source>
        <dbReference type="ARBA" id="ARBA00023163"/>
    </source>
</evidence>
<dbReference type="InterPro" id="IPR036867">
    <property type="entry name" value="R3H_dom_sf"/>
</dbReference>
<dbReference type="GO" id="GO:0008270">
    <property type="term" value="F:zinc ion binding"/>
    <property type="evidence" value="ECO:0007669"/>
    <property type="project" value="UniProtKB-KW"/>
</dbReference>
<dbReference type="SUPFAM" id="SSF82708">
    <property type="entry name" value="R3H domain"/>
    <property type="match status" value="1"/>
</dbReference>
<dbReference type="InterPro" id="IPR000967">
    <property type="entry name" value="Znf_NFX1"/>
</dbReference>
<dbReference type="GO" id="GO:0000122">
    <property type="term" value="P:negative regulation of transcription by RNA polymerase II"/>
    <property type="evidence" value="ECO:0007669"/>
    <property type="project" value="TreeGrafter"/>
</dbReference>
<dbReference type="InterPro" id="IPR034078">
    <property type="entry name" value="NFX1_fam"/>
</dbReference>
<feature type="compositionally biased region" description="Basic and acidic residues" evidence="11">
    <location>
        <begin position="857"/>
        <end position="879"/>
    </location>
</feature>
<keyword evidence="6" id="KW-0862">Zinc</keyword>
<evidence type="ECO:0000256" key="5">
    <source>
        <dbReference type="ARBA" id="ARBA00022771"/>
    </source>
</evidence>
<keyword evidence="8" id="KW-0804">Transcription</keyword>
<dbReference type="PROSITE" id="PS51061">
    <property type="entry name" value="R3H"/>
    <property type="match status" value="1"/>
</dbReference>
<dbReference type="GO" id="GO:0000981">
    <property type="term" value="F:DNA-binding transcription factor activity, RNA polymerase II-specific"/>
    <property type="evidence" value="ECO:0007669"/>
    <property type="project" value="TreeGrafter"/>
</dbReference>
<evidence type="ECO:0000256" key="3">
    <source>
        <dbReference type="ARBA" id="ARBA00022723"/>
    </source>
</evidence>
<dbReference type="Proteomes" id="UP000006853">
    <property type="component" value="Chromosome 2"/>
</dbReference>
<comment type="subcellular location">
    <subcellularLocation>
        <location evidence="1">Nucleus</location>
    </subcellularLocation>
</comment>
<reference evidence="14 15" key="1">
    <citation type="journal article" date="2011" name="J. Biotechnol.">
        <title>High-quality genome sequence of Pichia pastoris CBS7435.</title>
        <authorList>
            <person name="Kuberl A."/>
            <person name="Schneider J."/>
            <person name="Thallinger G.G."/>
            <person name="Anderl I."/>
            <person name="Wibberg D."/>
            <person name="Hajek T."/>
            <person name="Jaenicke S."/>
            <person name="Brinkrolf K."/>
            <person name="Goesmann A."/>
            <person name="Szczepanowski R."/>
            <person name="Puhler A."/>
            <person name="Schwab H."/>
            <person name="Glieder A."/>
            <person name="Pichler H."/>
        </authorList>
    </citation>
    <scope>NUCLEOTIDE SEQUENCE [LARGE SCALE GENOMIC DNA]</scope>
    <source>
        <strain evidence="15">ATCC 76273 / CBS 7435 / CECT 11047 / NRRL Y-11430 / Wegner 21-1</strain>
    </source>
</reference>
<keyword evidence="7" id="KW-0805">Transcription regulation</keyword>
<evidence type="ECO:0000256" key="2">
    <source>
        <dbReference type="ARBA" id="ARBA00007269"/>
    </source>
</evidence>
<evidence type="ECO:0000256" key="10">
    <source>
        <dbReference type="PROSITE-ProRule" id="PRU00175"/>
    </source>
</evidence>